<protein>
    <submittedName>
        <fullName evidence="5">Lipase</fullName>
    </submittedName>
</protein>
<evidence type="ECO:0000256" key="1">
    <source>
        <dbReference type="ARBA" id="ARBA00022801"/>
    </source>
</evidence>
<sequence length="444" mass="48191">MTNYRSFSRRRVLGAGLAASVFLSVPALAQAYPIGERDSGPSVSGALAATGTTTTYPPTKIHVPAPTGPDKIGTVELHLIDQVRDDASAPGGKRELMVSVWYPARPRAEGPPAKYMPPKTADVLSHSLAMAAFGLKDPVFDFAGSDTHAQVGVPAQFGRHPVVLYSPGYPLSRFYGTAQVEELVSRGYIVVTMDHTHEGPVEFPGGRFVPGTDVLLPTADETKAAVDARVADARFVLDKISLLAFGLNPDAERRQLPRGLRQAIDINRVGMFGFSAGGHTTANAMLADPRIKAGVDLDGTLAYDMQKGPVGPAALHGLDRPFMLFGSDGSQRVDPSNTDTFDLSWATFWQTQKGWKVNLQLPGTNHLGFSDYQFFFYDIFYGLTGDDDGAVQVQANVGGILDRHRMLLSQRTYLTAFFDQFLRGQQQPLLQKQSQAFPEVQFVS</sequence>
<evidence type="ECO:0000256" key="3">
    <source>
        <dbReference type="ARBA" id="ARBA00023098"/>
    </source>
</evidence>
<keyword evidence="3" id="KW-0443">Lipid metabolism</keyword>
<keyword evidence="1" id="KW-0378">Hydrolase</keyword>
<feature type="signal peptide" evidence="4">
    <location>
        <begin position="1"/>
        <end position="29"/>
    </location>
</feature>
<evidence type="ECO:0000256" key="2">
    <source>
        <dbReference type="ARBA" id="ARBA00022963"/>
    </source>
</evidence>
<proteinExistence type="predicted"/>
<dbReference type="Gene3D" id="3.40.50.1820">
    <property type="entry name" value="alpha/beta hydrolase"/>
    <property type="match status" value="1"/>
</dbReference>
<keyword evidence="2" id="KW-0442">Lipid degradation</keyword>
<gene>
    <name evidence="5" type="ORF">GCM10009554_22260</name>
</gene>
<dbReference type="SUPFAM" id="SSF53474">
    <property type="entry name" value="alpha/beta-Hydrolases"/>
    <property type="match status" value="1"/>
</dbReference>
<reference evidence="6" key="1">
    <citation type="journal article" date="2019" name="Int. J. Syst. Evol. Microbiol.">
        <title>The Global Catalogue of Microorganisms (GCM) 10K type strain sequencing project: providing services to taxonomists for standard genome sequencing and annotation.</title>
        <authorList>
            <consortium name="The Broad Institute Genomics Platform"/>
            <consortium name="The Broad Institute Genome Sequencing Center for Infectious Disease"/>
            <person name="Wu L."/>
            <person name="Ma J."/>
        </authorList>
    </citation>
    <scope>NUCLEOTIDE SEQUENCE [LARGE SCALE GENOMIC DNA]</scope>
    <source>
        <strain evidence="6">JCM 10977</strain>
    </source>
</reference>
<dbReference type="PANTHER" id="PTHR10272:SF0">
    <property type="entry name" value="PLATELET-ACTIVATING FACTOR ACETYLHYDROLASE"/>
    <property type="match status" value="1"/>
</dbReference>
<feature type="chain" id="PRO_5047439729" evidence="4">
    <location>
        <begin position="30"/>
        <end position="444"/>
    </location>
</feature>
<dbReference type="Proteomes" id="UP001500542">
    <property type="component" value="Unassembled WGS sequence"/>
</dbReference>
<organism evidence="5 6">
    <name type="scientific">Kribbella koreensis</name>
    <dbReference type="NCBI Taxonomy" id="57909"/>
    <lineage>
        <taxon>Bacteria</taxon>
        <taxon>Bacillati</taxon>
        <taxon>Actinomycetota</taxon>
        <taxon>Actinomycetes</taxon>
        <taxon>Propionibacteriales</taxon>
        <taxon>Kribbellaceae</taxon>
        <taxon>Kribbella</taxon>
    </lineage>
</organism>
<dbReference type="EMBL" id="BAAAHK010000004">
    <property type="protein sequence ID" value="GAA0935422.1"/>
    <property type="molecule type" value="Genomic_DNA"/>
</dbReference>
<evidence type="ECO:0000256" key="4">
    <source>
        <dbReference type="SAM" id="SignalP"/>
    </source>
</evidence>
<name>A0ABP4AG72_9ACTN</name>
<evidence type="ECO:0000313" key="6">
    <source>
        <dbReference type="Proteomes" id="UP001500542"/>
    </source>
</evidence>
<dbReference type="RefSeq" id="WP_343967669.1">
    <property type="nucleotide sequence ID" value="NZ_BAAAHK010000004.1"/>
</dbReference>
<dbReference type="InterPro" id="IPR006311">
    <property type="entry name" value="TAT_signal"/>
</dbReference>
<dbReference type="PROSITE" id="PS51318">
    <property type="entry name" value="TAT"/>
    <property type="match status" value="1"/>
</dbReference>
<comment type="caution">
    <text evidence="5">The sequence shown here is derived from an EMBL/GenBank/DDBJ whole genome shotgun (WGS) entry which is preliminary data.</text>
</comment>
<keyword evidence="6" id="KW-1185">Reference proteome</keyword>
<keyword evidence="4" id="KW-0732">Signal</keyword>
<dbReference type="InterPro" id="IPR029058">
    <property type="entry name" value="AB_hydrolase_fold"/>
</dbReference>
<dbReference type="PANTHER" id="PTHR10272">
    <property type="entry name" value="PLATELET-ACTIVATING FACTOR ACETYLHYDROLASE"/>
    <property type="match status" value="1"/>
</dbReference>
<accession>A0ABP4AG72</accession>
<evidence type="ECO:0000313" key="5">
    <source>
        <dbReference type="EMBL" id="GAA0935422.1"/>
    </source>
</evidence>